<protein>
    <recommendedName>
        <fullName evidence="3 17">Alkaline phosphatase</fullName>
        <ecNumber evidence="3 17">3.1.3.1</ecNumber>
    </recommendedName>
</protein>
<dbReference type="CDD" id="cd16012">
    <property type="entry name" value="ALP"/>
    <property type="match status" value="1"/>
</dbReference>
<evidence type="ECO:0000256" key="11">
    <source>
        <dbReference type="ARBA" id="ARBA00023136"/>
    </source>
</evidence>
<evidence type="ECO:0000256" key="16">
    <source>
        <dbReference type="RuleBase" id="RU003946"/>
    </source>
</evidence>
<dbReference type="InterPro" id="IPR017850">
    <property type="entry name" value="Alkaline_phosphatase_core_sf"/>
</dbReference>
<evidence type="ECO:0000313" key="19">
    <source>
        <dbReference type="EMBL" id="CAD7620687.1"/>
    </source>
</evidence>
<keyword evidence="6" id="KW-0336">GPI-anchor</keyword>
<evidence type="ECO:0000256" key="2">
    <source>
        <dbReference type="ARBA" id="ARBA00005984"/>
    </source>
</evidence>
<keyword evidence="18" id="KW-0732">Signal</keyword>
<sequence length="540" mass="59469">MFISITIVLVNVLALSVAKNLPQVGANNAELGAQYWTDFSRIALQEAYQSKPVLNRAKNVILFLGDGMGVSTITPSRILKGQLRNHTGEEARLAFDDFPYTSLIKTYNVDYQVPDSAGTATAFMCGVKTNKGVLGVTGRVARGETDCELVHKNSVSSILKWALDSGRSAGIVTTTRVTHATPAGGYASVANREWEAWIPYQSNTQSNKCKDIARQLVENEPGANLSVILGGGRRYFLPDHQTDGPNGEKGLRIDGQNMIDKWLQQKRESGLPDHRYRYVDSRQKLAAVDYSRTDYLFGLFNGDHMSYDRERDATIEPSIEEMTDAAIRVLRKNANGFVLLVEGGRIDHAHHENHGVMALHETVAFDRAVELAVRSVNLDETLVVVTADHSHSLTMNGYPKRGTDIRGINGNHDDNGVPFTTLMYGNGPGYQHDRVDPSTVNTSNISDLKYRNVAAIPLVSAHHGGEDVALYAIGPMAHLFRGTQEQSYVAHSMAFAACIGQFKNSDYDHCNRSSSATNISTTFFSSYLIISFIFISFQLI</sequence>
<dbReference type="SMART" id="SM00098">
    <property type="entry name" value="alkPPc"/>
    <property type="match status" value="1"/>
</dbReference>
<feature type="binding site" evidence="15">
    <location>
        <position position="179"/>
    </location>
    <ligand>
        <name>Mg(2+)</name>
        <dbReference type="ChEBI" id="CHEBI:18420"/>
    </ligand>
</feature>
<dbReference type="PROSITE" id="PS00123">
    <property type="entry name" value="ALKALINE_PHOSPHATASE"/>
    <property type="match status" value="1"/>
</dbReference>
<dbReference type="Gene3D" id="3.40.720.10">
    <property type="entry name" value="Alkaline Phosphatase, subunit A"/>
    <property type="match status" value="1"/>
</dbReference>
<keyword evidence="4" id="KW-1003">Cell membrane</keyword>
<gene>
    <name evidence="19" type="ORF">OSB1V03_LOCUS1168</name>
</gene>
<evidence type="ECO:0000256" key="1">
    <source>
        <dbReference type="ARBA" id="ARBA00004609"/>
    </source>
</evidence>
<dbReference type="PANTHER" id="PTHR11596">
    <property type="entry name" value="ALKALINE PHOSPHATASE"/>
    <property type="match status" value="1"/>
</dbReference>
<evidence type="ECO:0000256" key="9">
    <source>
        <dbReference type="ARBA" id="ARBA00022833"/>
    </source>
</evidence>
<keyword evidence="11" id="KW-0472">Membrane</keyword>
<dbReference type="PANTHER" id="PTHR11596:SF5">
    <property type="entry name" value="ALKALINE PHOSPHATASE"/>
    <property type="match status" value="1"/>
</dbReference>
<dbReference type="AlphaFoldDB" id="A0A7R9KCX5"/>
<dbReference type="EMBL" id="CAJPIZ010000308">
    <property type="protein sequence ID" value="CAG2101117.1"/>
    <property type="molecule type" value="Genomic_DNA"/>
</dbReference>
<proteinExistence type="inferred from homology"/>
<feature type="signal peptide" evidence="18">
    <location>
        <begin position="1"/>
        <end position="18"/>
    </location>
</feature>
<evidence type="ECO:0000256" key="4">
    <source>
        <dbReference type="ARBA" id="ARBA00022475"/>
    </source>
</evidence>
<dbReference type="FunFam" id="3.40.720.10:FF:000008">
    <property type="entry name" value="Alkaline phosphatase"/>
    <property type="match status" value="1"/>
</dbReference>
<reference evidence="19" key="1">
    <citation type="submission" date="2020-11" db="EMBL/GenBank/DDBJ databases">
        <authorList>
            <person name="Tran Van P."/>
        </authorList>
    </citation>
    <scope>NUCLEOTIDE SEQUENCE</scope>
</reference>
<dbReference type="GO" id="GO:0004035">
    <property type="term" value="F:alkaline phosphatase activity"/>
    <property type="evidence" value="ECO:0007669"/>
    <property type="project" value="UniProtKB-EC"/>
</dbReference>
<dbReference type="Pfam" id="PF00245">
    <property type="entry name" value="Alk_phosphatase"/>
    <property type="match status" value="1"/>
</dbReference>
<feature type="binding site" evidence="15">
    <location>
        <position position="66"/>
    </location>
    <ligand>
        <name>Mg(2+)</name>
        <dbReference type="ChEBI" id="CHEBI:18420"/>
    </ligand>
</feature>
<keyword evidence="13" id="KW-0449">Lipoprotein</keyword>
<evidence type="ECO:0000256" key="17">
    <source>
        <dbReference type="RuleBase" id="RU003947"/>
    </source>
</evidence>
<evidence type="ECO:0000256" key="12">
    <source>
        <dbReference type="ARBA" id="ARBA00023180"/>
    </source>
</evidence>
<keyword evidence="8 17" id="KW-0378">Hydrolase</keyword>
<evidence type="ECO:0000256" key="8">
    <source>
        <dbReference type="ARBA" id="ARBA00022801"/>
    </source>
</evidence>
<organism evidence="19">
    <name type="scientific">Medioppia subpectinata</name>
    <dbReference type="NCBI Taxonomy" id="1979941"/>
    <lineage>
        <taxon>Eukaryota</taxon>
        <taxon>Metazoa</taxon>
        <taxon>Ecdysozoa</taxon>
        <taxon>Arthropoda</taxon>
        <taxon>Chelicerata</taxon>
        <taxon>Arachnida</taxon>
        <taxon>Acari</taxon>
        <taxon>Acariformes</taxon>
        <taxon>Sarcoptiformes</taxon>
        <taxon>Oribatida</taxon>
        <taxon>Brachypylina</taxon>
        <taxon>Oppioidea</taxon>
        <taxon>Oppiidae</taxon>
        <taxon>Medioppia</taxon>
    </lineage>
</organism>
<evidence type="ECO:0000256" key="5">
    <source>
        <dbReference type="ARBA" id="ARBA00022553"/>
    </source>
</evidence>
<dbReference type="EMBL" id="OC854883">
    <property type="protein sequence ID" value="CAD7620687.1"/>
    <property type="molecule type" value="Genomic_DNA"/>
</dbReference>
<evidence type="ECO:0000313" key="20">
    <source>
        <dbReference type="Proteomes" id="UP000759131"/>
    </source>
</evidence>
<dbReference type="OrthoDB" id="5818554at2759"/>
<feature type="binding site" evidence="15">
    <location>
        <position position="181"/>
    </location>
    <ligand>
        <name>Mg(2+)</name>
        <dbReference type="ChEBI" id="CHEBI:18420"/>
    </ligand>
</feature>
<evidence type="ECO:0000256" key="13">
    <source>
        <dbReference type="ARBA" id="ARBA00023288"/>
    </source>
</evidence>
<accession>A0A7R9KCX5</accession>
<evidence type="ECO:0000256" key="10">
    <source>
        <dbReference type="ARBA" id="ARBA00022842"/>
    </source>
</evidence>
<keyword evidence="20" id="KW-1185">Reference proteome</keyword>
<keyword evidence="12" id="KW-0325">Glycoprotein</keyword>
<comment type="cofactor">
    <cofactor evidence="15">
        <name>Zn(2+)</name>
        <dbReference type="ChEBI" id="CHEBI:29105"/>
    </cofactor>
    <text evidence="15">Binds 2 Zn(2+) ions.</text>
</comment>
<evidence type="ECO:0000256" key="6">
    <source>
        <dbReference type="ARBA" id="ARBA00022622"/>
    </source>
</evidence>
<dbReference type="PRINTS" id="PR00113">
    <property type="entry name" value="ALKPHPHTASE"/>
</dbReference>
<evidence type="ECO:0000256" key="3">
    <source>
        <dbReference type="ARBA" id="ARBA00012647"/>
    </source>
</evidence>
<comment type="catalytic activity">
    <reaction evidence="17">
        <text>a phosphate monoester + H2O = an alcohol + phosphate</text>
        <dbReference type="Rhea" id="RHEA:15017"/>
        <dbReference type="ChEBI" id="CHEBI:15377"/>
        <dbReference type="ChEBI" id="CHEBI:30879"/>
        <dbReference type="ChEBI" id="CHEBI:43474"/>
        <dbReference type="ChEBI" id="CHEBI:67140"/>
        <dbReference type="EC" id="3.1.3.1"/>
    </reaction>
</comment>
<dbReference type="InterPro" id="IPR001952">
    <property type="entry name" value="Alkaline_phosphatase"/>
</dbReference>
<keyword evidence="9 15" id="KW-0862">Zinc</keyword>
<comment type="similarity">
    <text evidence="2 16">Belongs to the alkaline phosphatase family.</text>
</comment>
<keyword evidence="10 15" id="KW-0460">Magnesium</keyword>
<dbReference type="Proteomes" id="UP000759131">
    <property type="component" value="Unassembled WGS sequence"/>
</dbReference>
<dbReference type="GO" id="GO:0098552">
    <property type="term" value="C:side of membrane"/>
    <property type="evidence" value="ECO:0007669"/>
    <property type="project" value="UniProtKB-KW"/>
</dbReference>
<comment type="cofactor">
    <cofactor evidence="15">
        <name>Mg(2+)</name>
        <dbReference type="ChEBI" id="CHEBI:18420"/>
    </cofactor>
    <text evidence="15">Binds 1 Mg(2+) ion.</text>
</comment>
<feature type="binding site" evidence="15">
    <location>
        <position position="389"/>
    </location>
    <ligand>
        <name>Zn(2+)</name>
        <dbReference type="ChEBI" id="CHEBI:29105"/>
        <label>2</label>
    </ligand>
</feature>
<dbReference type="InterPro" id="IPR018299">
    <property type="entry name" value="Alkaline_phosphatase_AS"/>
</dbReference>
<comment type="subcellular location">
    <subcellularLocation>
        <location evidence="1">Cell membrane</location>
        <topology evidence="1">Lipid-anchor</topology>
        <topology evidence="1">GPI-anchor</topology>
    </subcellularLocation>
</comment>
<feature type="binding site" evidence="15">
    <location>
        <position position="351"/>
    </location>
    <ligand>
        <name>Zn(2+)</name>
        <dbReference type="ChEBI" id="CHEBI:29105"/>
        <label>2</label>
    </ligand>
</feature>
<feature type="active site" description="Phosphoserine intermediate" evidence="14">
    <location>
        <position position="116"/>
    </location>
</feature>
<evidence type="ECO:0000256" key="15">
    <source>
        <dbReference type="PIRSR" id="PIRSR601952-2"/>
    </source>
</evidence>
<feature type="binding site" evidence="15">
    <location>
        <position position="66"/>
    </location>
    <ligand>
        <name>Zn(2+)</name>
        <dbReference type="ChEBI" id="CHEBI:29105"/>
        <label>2</label>
    </ligand>
</feature>
<dbReference type="GO" id="GO:0005886">
    <property type="term" value="C:plasma membrane"/>
    <property type="evidence" value="ECO:0007669"/>
    <property type="project" value="UniProtKB-SubCell"/>
</dbReference>
<feature type="binding site" evidence="15">
    <location>
        <position position="347"/>
    </location>
    <ligand>
        <name>Zn(2+)</name>
        <dbReference type="ChEBI" id="CHEBI:29105"/>
        <label>2</label>
    </ligand>
</feature>
<keyword evidence="5" id="KW-0597">Phosphoprotein</keyword>
<dbReference type="EC" id="3.1.3.1" evidence="3 17"/>
<name>A0A7R9KCX5_9ACAR</name>
<evidence type="ECO:0000256" key="14">
    <source>
        <dbReference type="PIRSR" id="PIRSR601952-1"/>
    </source>
</evidence>
<feature type="binding site" evidence="15">
    <location>
        <position position="463"/>
    </location>
    <ligand>
        <name>Zn(2+)</name>
        <dbReference type="ChEBI" id="CHEBI:29105"/>
        <label>2</label>
    </ligand>
</feature>
<evidence type="ECO:0000256" key="7">
    <source>
        <dbReference type="ARBA" id="ARBA00022723"/>
    </source>
</evidence>
<feature type="binding site" evidence="15">
    <location>
        <position position="342"/>
    </location>
    <ligand>
        <name>Mg(2+)</name>
        <dbReference type="ChEBI" id="CHEBI:18420"/>
    </ligand>
</feature>
<dbReference type="GO" id="GO:0046872">
    <property type="term" value="F:metal ion binding"/>
    <property type="evidence" value="ECO:0007669"/>
    <property type="project" value="UniProtKB-KW"/>
</dbReference>
<evidence type="ECO:0000256" key="18">
    <source>
        <dbReference type="SAM" id="SignalP"/>
    </source>
</evidence>
<feature type="binding site" evidence="15">
    <location>
        <position position="388"/>
    </location>
    <ligand>
        <name>Zn(2+)</name>
        <dbReference type="ChEBI" id="CHEBI:29105"/>
        <label>2</label>
    </ligand>
</feature>
<feature type="chain" id="PRO_5035591502" description="Alkaline phosphatase" evidence="18">
    <location>
        <begin position="19"/>
        <end position="540"/>
    </location>
</feature>
<dbReference type="SUPFAM" id="SSF53649">
    <property type="entry name" value="Alkaline phosphatase-like"/>
    <property type="match status" value="1"/>
</dbReference>
<keyword evidence="7 15" id="KW-0479">Metal-binding</keyword>